<sequence length="252" mass="27806">MNTAVQQPRIVLILGSAPDAVISREWDRSPFTSIVAINNAWAIRTDWDYLIYADDFPNDRLPSTQPALATTVRSGEFVPAQNAFGGFVYAGGTMAFTAAYWALYTLKPDVLAFFGCDMIYTKTGHTHFYGNGTADPLRQDVTLRSLEAKSSRLFVTALRGETICLNLSSLPESRLVFPRATLEFVAGMNPRAIDGLRGALARLIDRDAVSLAQSLETNLGYFVEDGRYWERTAEFSEAAIDRLDSLWAASIG</sequence>
<organism evidence="1 2">
    <name type="scientific">Mesorhizobium qingshengii</name>
    <dbReference type="NCBI Taxonomy" id="1165689"/>
    <lineage>
        <taxon>Bacteria</taxon>
        <taxon>Pseudomonadati</taxon>
        <taxon>Pseudomonadota</taxon>
        <taxon>Alphaproteobacteria</taxon>
        <taxon>Hyphomicrobiales</taxon>
        <taxon>Phyllobacteriaceae</taxon>
        <taxon>Mesorhizobium</taxon>
    </lineage>
</organism>
<proteinExistence type="predicted"/>
<dbReference type="EMBL" id="JAPFQA010000034">
    <property type="protein sequence ID" value="MCZ8548642.1"/>
    <property type="molecule type" value="Genomic_DNA"/>
</dbReference>
<keyword evidence="2" id="KW-1185">Reference proteome</keyword>
<dbReference type="RefSeq" id="WP_269908890.1">
    <property type="nucleotide sequence ID" value="NZ_JAPFQA010000034.1"/>
</dbReference>
<accession>A0ABT4R4A0</accession>
<gene>
    <name evidence="1" type="ORF">OOJ09_31170</name>
</gene>
<evidence type="ECO:0008006" key="3">
    <source>
        <dbReference type="Google" id="ProtNLM"/>
    </source>
</evidence>
<dbReference type="Proteomes" id="UP001152178">
    <property type="component" value="Unassembled WGS sequence"/>
</dbReference>
<protein>
    <recommendedName>
        <fullName evidence="3">DUF115 domain-containing protein</fullName>
    </recommendedName>
</protein>
<evidence type="ECO:0000313" key="1">
    <source>
        <dbReference type="EMBL" id="MCZ8548642.1"/>
    </source>
</evidence>
<evidence type="ECO:0000313" key="2">
    <source>
        <dbReference type="Proteomes" id="UP001152178"/>
    </source>
</evidence>
<reference evidence="1" key="1">
    <citation type="submission" date="2022-11" db="EMBL/GenBank/DDBJ databases">
        <authorList>
            <person name="Coimbra C."/>
        </authorList>
    </citation>
    <scope>NUCLEOTIDE SEQUENCE</scope>
    <source>
        <strain evidence="1">Jales19</strain>
    </source>
</reference>
<comment type="caution">
    <text evidence="1">The sequence shown here is derived from an EMBL/GenBank/DDBJ whole genome shotgun (WGS) entry which is preliminary data.</text>
</comment>
<name>A0ABT4R4A0_9HYPH</name>